<evidence type="ECO:0000256" key="6">
    <source>
        <dbReference type="ARBA" id="ARBA00023136"/>
    </source>
</evidence>
<dbReference type="Gene3D" id="3.30.1300.30">
    <property type="entry name" value="GSPII I/J protein-like"/>
    <property type="match status" value="1"/>
</dbReference>
<accession>E8LCW2</accession>
<evidence type="ECO:0000256" key="7">
    <source>
        <dbReference type="ARBA" id="ARBA00023237"/>
    </source>
</evidence>
<dbReference type="SUPFAM" id="SSF54523">
    <property type="entry name" value="Pili subunits"/>
    <property type="match status" value="1"/>
</dbReference>
<dbReference type="eggNOG" id="COG5295">
    <property type="taxonomic scope" value="Bacteria"/>
</dbReference>
<name>E8LCW2_9FIRM</name>
<keyword evidence="6" id="KW-0472">Membrane</keyword>
<organism evidence="10 11">
    <name type="scientific">Phascolarctobacterium succinatutens YIT 12067</name>
    <dbReference type="NCBI Taxonomy" id="626939"/>
    <lineage>
        <taxon>Bacteria</taxon>
        <taxon>Bacillati</taxon>
        <taxon>Bacillota</taxon>
        <taxon>Negativicutes</taxon>
        <taxon>Acidaminococcales</taxon>
        <taxon>Acidaminococcaceae</taxon>
        <taxon>Phascolarctobacterium</taxon>
    </lineage>
</organism>
<evidence type="ECO:0000256" key="3">
    <source>
        <dbReference type="ARBA" id="ARBA00022452"/>
    </source>
</evidence>
<keyword evidence="7" id="KW-0998">Cell outer membrane</keyword>
<dbReference type="AlphaFoldDB" id="E8LCW2"/>
<dbReference type="GO" id="GO:0009279">
    <property type="term" value="C:cell outer membrane"/>
    <property type="evidence" value="ECO:0007669"/>
    <property type="project" value="UniProtKB-SubCell"/>
</dbReference>
<dbReference type="Proteomes" id="UP000004923">
    <property type="component" value="Unassembled WGS sequence"/>
</dbReference>
<keyword evidence="11" id="KW-1185">Reference proteome</keyword>
<gene>
    <name evidence="10" type="ORF">HMPREF9443_00685</name>
</gene>
<dbReference type="HOGENOM" id="CLU_999313_0_0_9"/>
<comment type="caution">
    <text evidence="10">The sequence shown here is derived from an EMBL/GenBank/DDBJ whole genome shotgun (WGS) entry which is preliminary data.</text>
</comment>
<evidence type="ECO:0000259" key="9">
    <source>
        <dbReference type="Pfam" id="PF03895"/>
    </source>
</evidence>
<keyword evidence="3" id="KW-1134">Transmembrane beta strand</keyword>
<evidence type="ECO:0000256" key="8">
    <source>
        <dbReference type="SAM" id="MobiDB-lite"/>
    </source>
</evidence>
<reference evidence="10 11" key="1">
    <citation type="submission" date="2011-01" db="EMBL/GenBank/DDBJ databases">
        <authorList>
            <person name="Weinstock G."/>
            <person name="Sodergren E."/>
            <person name="Clifton S."/>
            <person name="Fulton L."/>
            <person name="Fulton B."/>
            <person name="Courtney L."/>
            <person name="Fronick C."/>
            <person name="Harrison M."/>
            <person name="Strong C."/>
            <person name="Farmer C."/>
            <person name="Delahaunty K."/>
            <person name="Markovic C."/>
            <person name="Hall O."/>
            <person name="Minx P."/>
            <person name="Tomlinson C."/>
            <person name="Mitreva M."/>
            <person name="Hou S."/>
            <person name="Chen J."/>
            <person name="Wollam A."/>
            <person name="Pepin K.H."/>
            <person name="Johnson M."/>
            <person name="Bhonagiri V."/>
            <person name="Zhang X."/>
            <person name="Suruliraj S."/>
            <person name="Warren W."/>
            <person name="Chinwalla A."/>
            <person name="Mardis E.R."/>
            <person name="Wilson R.K."/>
        </authorList>
    </citation>
    <scope>NUCLEOTIDE SEQUENCE [LARGE SCALE GENOMIC DNA]</scope>
    <source>
        <strain evidence="10 11">YIT 12067</strain>
    </source>
</reference>
<evidence type="ECO:0000256" key="4">
    <source>
        <dbReference type="ARBA" id="ARBA00022692"/>
    </source>
</evidence>
<evidence type="ECO:0000256" key="5">
    <source>
        <dbReference type="ARBA" id="ARBA00022729"/>
    </source>
</evidence>
<dbReference type="Pfam" id="PF03895">
    <property type="entry name" value="YadA_anchor"/>
    <property type="match status" value="1"/>
</dbReference>
<feature type="non-terminal residue" evidence="10">
    <location>
        <position position="1"/>
    </location>
</feature>
<evidence type="ECO:0000313" key="11">
    <source>
        <dbReference type="Proteomes" id="UP000004923"/>
    </source>
</evidence>
<evidence type="ECO:0000256" key="2">
    <source>
        <dbReference type="ARBA" id="ARBA00004442"/>
    </source>
</evidence>
<comment type="subcellular location">
    <subcellularLocation>
        <location evidence="2">Cell outer membrane</location>
    </subcellularLocation>
    <subcellularLocation>
        <location evidence="1">Cell surface</location>
    </subcellularLocation>
</comment>
<keyword evidence="5" id="KW-0732">Signal</keyword>
<evidence type="ECO:0000256" key="1">
    <source>
        <dbReference type="ARBA" id="ARBA00004241"/>
    </source>
</evidence>
<sequence length="278" mass="30083">EEQDKAINANKDAIQANSTAIQANADAIKANGDAIKANGEAIKTKADAWDTAKKFAAVQEMFDDQTRKNAELDKKNENQDKAIKANGEAIKANGEAINTERDQRVAMDNVLDKKITDEATNRANEDKRIEAKFDGEVARLDSKIDKLDARVEKVGAMAAAIANLHTMGYDPEAPTEIAVGVGQYRDKTGMALGAFHYPNRDFMLSFSVSTAGDEFMGGIGATWKFGRKSPEELRQAEAEKAAKAKLAKAEAAKKAAKDARVAAQQKRHAEMLAARTGK</sequence>
<protein>
    <recommendedName>
        <fullName evidence="9">Trimeric autotransporter adhesin YadA-like C-terminal membrane anchor domain-containing protein</fullName>
    </recommendedName>
</protein>
<keyword evidence="4" id="KW-0812">Transmembrane</keyword>
<feature type="domain" description="Trimeric autotransporter adhesin YadA-like C-terminal membrane anchor" evidence="9">
    <location>
        <begin position="169"/>
        <end position="225"/>
    </location>
</feature>
<proteinExistence type="predicted"/>
<dbReference type="GO" id="GO:0009986">
    <property type="term" value="C:cell surface"/>
    <property type="evidence" value="ECO:0007669"/>
    <property type="project" value="UniProtKB-SubCell"/>
</dbReference>
<dbReference type="RefSeq" id="WP_009145069.1">
    <property type="nucleotide sequence ID" value="NZ_GL830866.1"/>
</dbReference>
<dbReference type="EMBL" id="AEVN01000024">
    <property type="protein sequence ID" value="EFY05353.1"/>
    <property type="molecule type" value="Genomic_DNA"/>
</dbReference>
<feature type="region of interest" description="Disordered" evidence="8">
    <location>
        <begin position="256"/>
        <end position="278"/>
    </location>
</feature>
<dbReference type="InterPro" id="IPR005594">
    <property type="entry name" value="YadA_C"/>
</dbReference>
<evidence type="ECO:0000313" key="10">
    <source>
        <dbReference type="EMBL" id="EFY05353.1"/>
    </source>
</evidence>
<dbReference type="InterPro" id="IPR045584">
    <property type="entry name" value="Pilin-like"/>
</dbReference>